<evidence type="ECO:0000256" key="2">
    <source>
        <dbReference type="ARBA" id="ARBA00004414"/>
    </source>
</evidence>
<evidence type="ECO:0000259" key="10">
    <source>
        <dbReference type="PROSITE" id="PS51837"/>
    </source>
</evidence>
<dbReference type="AlphaFoldDB" id="A0A8C1NLA8"/>
<evidence type="ECO:0000256" key="7">
    <source>
        <dbReference type="ARBA" id="ARBA00023136"/>
    </source>
</evidence>
<accession>A0A8C1NLA8</accession>
<keyword evidence="8" id="KW-0175">Coiled coil</keyword>
<dbReference type="Pfam" id="PF10601">
    <property type="entry name" value="zf-LITAF-like"/>
    <property type="match status" value="1"/>
</dbReference>
<dbReference type="InterPro" id="IPR006629">
    <property type="entry name" value="LITAF"/>
</dbReference>
<evidence type="ECO:0000256" key="1">
    <source>
        <dbReference type="ARBA" id="ARBA00004125"/>
    </source>
</evidence>
<comment type="similarity">
    <text evidence="4">Belongs to the CDIP1/LITAF family.</text>
</comment>
<dbReference type="GO" id="GO:0098574">
    <property type="term" value="C:cytoplasmic side of lysosomal membrane"/>
    <property type="evidence" value="ECO:0007669"/>
    <property type="project" value="TreeGrafter"/>
</dbReference>
<evidence type="ECO:0000313" key="12">
    <source>
        <dbReference type="Proteomes" id="UP000694427"/>
    </source>
</evidence>
<comment type="subcellular location">
    <subcellularLocation>
        <location evidence="1">Endosome membrane</location>
        <topology evidence="1">Peripheral membrane protein</topology>
        <orientation evidence="1">Cytoplasmic side</orientation>
    </subcellularLocation>
    <subcellularLocation>
        <location evidence="2">Late endosome membrane</location>
    </subcellularLocation>
    <subcellularLocation>
        <location evidence="3">Lysosome membrane</location>
        <topology evidence="3">Peripheral membrane protein</topology>
        <orientation evidence="3">Cytoplasmic side</orientation>
    </subcellularLocation>
</comment>
<dbReference type="GO" id="GO:0098560">
    <property type="term" value="C:cytoplasmic side of late endosome membrane"/>
    <property type="evidence" value="ECO:0007669"/>
    <property type="project" value="TreeGrafter"/>
</dbReference>
<name>A0A8C1NLA8_CYPCA</name>
<dbReference type="Ensembl" id="ENSCCRT00010102971.1">
    <property type="protein sequence ID" value="ENSCCRP00010092851.1"/>
    <property type="gene ID" value="ENSCCRG00010040609.1"/>
</dbReference>
<keyword evidence="7 9" id="KW-0472">Membrane</keyword>
<keyword evidence="6" id="KW-0862">Zinc</keyword>
<evidence type="ECO:0000256" key="4">
    <source>
        <dbReference type="ARBA" id="ARBA00005975"/>
    </source>
</evidence>
<organism evidence="11 12">
    <name type="scientific">Cyprinus carpio</name>
    <name type="common">Common carp</name>
    <dbReference type="NCBI Taxonomy" id="7962"/>
    <lineage>
        <taxon>Eukaryota</taxon>
        <taxon>Metazoa</taxon>
        <taxon>Chordata</taxon>
        <taxon>Craniata</taxon>
        <taxon>Vertebrata</taxon>
        <taxon>Euteleostomi</taxon>
        <taxon>Actinopterygii</taxon>
        <taxon>Neopterygii</taxon>
        <taxon>Teleostei</taxon>
        <taxon>Ostariophysi</taxon>
        <taxon>Cypriniformes</taxon>
        <taxon>Cyprinidae</taxon>
        <taxon>Cyprininae</taxon>
        <taxon>Cyprinus</taxon>
    </lineage>
</organism>
<reference evidence="11" key="1">
    <citation type="submission" date="2025-08" db="UniProtKB">
        <authorList>
            <consortium name="Ensembl"/>
        </authorList>
    </citation>
    <scope>IDENTIFICATION</scope>
</reference>
<protein>
    <submittedName>
        <fullName evidence="11">UBA-like domain-containing protein 1</fullName>
    </submittedName>
</protein>
<dbReference type="PANTHER" id="PTHR23292">
    <property type="entry name" value="LIPOPOLYSACCHARIDE-INDUCED TUMOR NECROSIS FACTOR-ALPHA FACTOR"/>
    <property type="match status" value="1"/>
</dbReference>
<dbReference type="SMART" id="SM00714">
    <property type="entry name" value="LITAF"/>
    <property type="match status" value="1"/>
</dbReference>
<dbReference type="PROSITE" id="PS51837">
    <property type="entry name" value="LITAF"/>
    <property type="match status" value="1"/>
</dbReference>
<dbReference type="PANTHER" id="PTHR23292:SF35">
    <property type="entry name" value="LITAF DOMAIN-CONTAINING PROTEIN"/>
    <property type="match status" value="1"/>
</dbReference>
<keyword evidence="9" id="KW-1133">Transmembrane helix</keyword>
<feature type="coiled-coil region" evidence="8">
    <location>
        <begin position="111"/>
        <end position="141"/>
    </location>
</feature>
<dbReference type="GO" id="GO:0005634">
    <property type="term" value="C:nucleus"/>
    <property type="evidence" value="ECO:0007669"/>
    <property type="project" value="TreeGrafter"/>
</dbReference>
<gene>
    <name evidence="11" type="primary">LOC109107293</name>
</gene>
<evidence type="ECO:0000256" key="3">
    <source>
        <dbReference type="ARBA" id="ARBA00004630"/>
    </source>
</evidence>
<evidence type="ECO:0000256" key="9">
    <source>
        <dbReference type="SAM" id="Phobius"/>
    </source>
</evidence>
<keyword evidence="9" id="KW-0812">Transmembrane</keyword>
<feature type="domain" description="LITAF" evidence="10">
    <location>
        <begin position="171"/>
        <end position="255"/>
    </location>
</feature>
<dbReference type="Proteomes" id="UP000694427">
    <property type="component" value="Unplaced"/>
</dbReference>
<keyword evidence="5" id="KW-0479">Metal-binding</keyword>
<proteinExistence type="inferred from homology"/>
<evidence type="ECO:0000256" key="6">
    <source>
        <dbReference type="ARBA" id="ARBA00022833"/>
    </source>
</evidence>
<evidence type="ECO:0000313" key="11">
    <source>
        <dbReference type="Ensembl" id="ENSCCRP00010092851.1"/>
    </source>
</evidence>
<reference evidence="11" key="2">
    <citation type="submission" date="2025-09" db="UniProtKB">
        <authorList>
            <consortium name="Ensembl"/>
        </authorList>
    </citation>
    <scope>IDENTIFICATION</scope>
</reference>
<keyword evidence="12" id="KW-1185">Reference proteome</keyword>
<evidence type="ECO:0000256" key="5">
    <source>
        <dbReference type="ARBA" id="ARBA00022723"/>
    </source>
</evidence>
<evidence type="ECO:0000256" key="8">
    <source>
        <dbReference type="SAM" id="Coils"/>
    </source>
</evidence>
<dbReference type="InterPro" id="IPR037519">
    <property type="entry name" value="LITAF_fam"/>
</dbReference>
<dbReference type="GO" id="GO:0008270">
    <property type="term" value="F:zinc ion binding"/>
    <property type="evidence" value="ECO:0007669"/>
    <property type="project" value="TreeGrafter"/>
</dbReference>
<feature type="transmembrane region" description="Helical" evidence="9">
    <location>
        <begin position="210"/>
        <end position="232"/>
    </location>
</feature>
<sequence length="256" mass="29181">MRAWTTRSKGQGRVIFFLSHSPDMEGERATPRITKQHGHLQKRSESQHEGQCTVTMYYSAMTPVLPQGSEPGKDTTDQCNIIFRRQQLQNRLQFLQEIQKKNNRIEGYLANEEGPTELDRIEEELKLLEQKEKDLIQKKEQCLTTQTTDKETTAQLEKTETISPTIAQQEDNTEPVVSLDDVTMSPARVKCPSCQKIVSTEIFYKLGSNAFLFCCLLSVVGCLAGCCLIPFCMNRFKDVTHRCPSCHKDICSVNRI</sequence>